<keyword evidence="2" id="KW-1185">Reference proteome</keyword>
<dbReference type="HOGENOM" id="CLU_2135039_0_0_1"/>
<dbReference type="Proteomes" id="UP000053989">
    <property type="component" value="Unassembled WGS sequence"/>
</dbReference>
<dbReference type="InParanoid" id="A0A0C3A141"/>
<name>A0A0C3A141_9AGAM</name>
<proteinExistence type="predicted"/>
<accession>A0A0C3A141</accession>
<organism evidence="1 2">
    <name type="scientific">Scleroderma citrinum Foug A</name>
    <dbReference type="NCBI Taxonomy" id="1036808"/>
    <lineage>
        <taxon>Eukaryota</taxon>
        <taxon>Fungi</taxon>
        <taxon>Dikarya</taxon>
        <taxon>Basidiomycota</taxon>
        <taxon>Agaricomycotina</taxon>
        <taxon>Agaricomycetes</taxon>
        <taxon>Agaricomycetidae</taxon>
        <taxon>Boletales</taxon>
        <taxon>Sclerodermatineae</taxon>
        <taxon>Sclerodermataceae</taxon>
        <taxon>Scleroderma</taxon>
    </lineage>
</organism>
<evidence type="ECO:0000313" key="1">
    <source>
        <dbReference type="EMBL" id="KIM58392.1"/>
    </source>
</evidence>
<reference evidence="1 2" key="1">
    <citation type="submission" date="2014-04" db="EMBL/GenBank/DDBJ databases">
        <authorList>
            <consortium name="DOE Joint Genome Institute"/>
            <person name="Kuo A."/>
            <person name="Kohler A."/>
            <person name="Nagy L.G."/>
            <person name="Floudas D."/>
            <person name="Copeland A."/>
            <person name="Barry K.W."/>
            <person name="Cichocki N."/>
            <person name="Veneault-Fourrey C."/>
            <person name="LaButti K."/>
            <person name="Lindquist E.A."/>
            <person name="Lipzen A."/>
            <person name="Lundell T."/>
            <person name="Morin E."/>
            <person name="Murat C."/>
            <person name="Sun H."/>
            <person name="Tunlid A."/>
            <person name="Henrissat B."/>
            <person name="Grigoriev I.V."/>
            <person name="Hibbett D.S."/>
            <person name="Martin F."/>
            <person name="Nordberg H.P."/>
            <person name="Cantor M.N."/>
            <person name="Hua S.X."/>
        </authorList>
    </citation>
    <scope>NUCLEOTIDE SEQUENCE [LARGE SCALE GENOMIC DNA]</scope>
    <source>
        <strain evidence="1 2">Foug A</strain>
    </source>
</reference>
<reference evidence="2" key="2">
    <citation type="submission" date="2015-01" db="EMBL/GenBank/DDBJ databases">
        <title>Evolutionary Origins and Diversification of the Mycorrhizal Mutualists.</title>
        <authorList>
            <consortium name="DOE Joint Genome Institute"/>
            <consortium name="Mycorrhizal Genomics Consortium"/>
            <person name="Kohler A."/>
            <person name="Kuo A."/>
            <person name="Nagy L.G."/>
            <person name="Floudas D."/>
            <person name="Copeland A."/>
            <person name="Barry K.W."/>
            <person name="Cichocki N."/>
            <person name="Veneault-Fourrey C."/>
            <person name="LaButti K."/>
            <person name="Lindquist E.A."/>
            <person name="Lipzen A."/>
            <person name="Lundell T."/>
            <person name="Morin E."/>
            <person name="Murat C."/>
            <person name="Riley R."/>
            <person name="Ohm R."/>
            <person name="Sun H."/>
            <person name="Tunlid A."/>
            <person name="Henrissat B."/>
            <person name="Grigoriev I.V."/>
            <person name="Hibbett D.S."/>
            <person name="Martin F."/>
        </authorList>
    </citation>
    <scope>NUCLEOTIDE SEQUENCE [LARGE SCALE GENOMIC DNA]</scope>
    <source>
        <strain evidence="2">Foug A</strain>
    </source>
</reference>
<evidence type="ECO:0000313" key="2">
    <source>
        <dbReference type="Proteomes" id="UP000053989"/>
    </source>
</evidence>
<dbReference type="EMBL" id="KN822087">
    <property type="protein sequence ID" value="KIM58392.1"/>
    <property type="molecule type" value="Genomic_DNA"/>
</dbReference>
<gene>
    <name evidence="1" type="ORF">SCLCIDRAFT_1097269</name>
</gene>
<sequence>MHNTPHNIFSYFRRVTASKSTPHVEVSVVEDTRSPRNRNSQSGLFGFLTRIYQVCHPVPELGACPTCESHSGLLLGFHLRGTNVVTLRVGRIITHCHHHALKYLKLMGLQLAN</sequence>
<protein>
    <submittedName>
        <fullName evidence="1">Uncharacterized protein</fullName>
    </submittedName>
</protein>
<dbReference type="AlphaFoldDB" id="A0A0C3A141"/>